<dbReference type="InterPro" id="IPR009422">
    <property type="entry name" value="Gemin6"/>
</dbReference>
<dbReference type="InterPro" id="IPR046857">
    <property type="entry name" value="Gemin6_Sm-like_dom"/>
</dbReference>
<dbReference type="Proteomes" id="UP000694845">
    <property type="component" value="Unplaced"/>
</dbReference>
<protein>
    <submittedName>
        <fullName evidence="3">Gem-associated protein 6-like</fullName>
    </submittedName>
</protein>
<dbReference type="Pfam" id="PF06372">
    <property type="entry name" value="Gemin6"/>
    <property type="match status" value="1"/>
</dbReference>
<dbReference type="RefSeq" id="XP_022087607.1">
    <property type="nucleotide sequence ID" value="XM_022231915.1"/>
</dbReference>
<dbReference type="PROSITE" id="PS52001">
    <property type="entry name" value="AD"/>
    <property type="match status" value="1"/>
</dbReference>
<dbReference type="InterPro" id="IPR046856">
    <property type="entry name" value="Gemin6_C"/>
</dbReference>
<organism evidence="2 3">
    <name type="scientific">Acanthaster planci</name>
    <name type="common">Crown-of-thorns starfish</name>
    <dbReference type="NCBI Taxonomy" id="133434"/>
    <lineage>
        <taxon>Eukaryota</taxon>
        <taxon>Metazoa</taxon>
        <taxon>Echinodermata</taxon>
        <taxon>Eleutherozoa</taxon>
        <taxon>Asterozoa</taxon>
        <taxon>Asteroidea</taxon>
        <taxon>Valvatacea</taxon>
        <taxon>Valvatida</taxon>
        <taxon>Acanthasteridae</taxon>
        <taxon>Acanthaster</taxon>
    </lineage>
</organism>
<dbReference type="GeneID" id="110977624"/>
<name>A0A8B7Y4Z3_ACAPL</name>
<feature type="domain" description="AD" evidence="1">
    <location>
        <begin position="96"/>
        <end position="189"/>
    </location>
</feature>
<dbReference type="GO" id="GO:0032797">
    <property type="term" value="C:SMN complex"/>
    <property type="evidence" value="ECO:0007669"/>
    <property type="project" value="TreeGrafter"/>
</dbReference>
<dbReference type="CDD" id="cd11676">
    <property type="entry name" value="Gemin6"/>
    <property type="match status" value="1"/>
</dbReference>
<dbReference type="GO" id="GO:0000387">
    <property type="term" value="P:spliceosomal snRNP assembly"/>
    <property type="evidence" value="ECO:0007669"/>
    <property type="project" value="TreeGrafter"/>
</dbReference>
<dbReference type="AlphaFoldDB" id="A0A8B7Y4Z3"/>
<gene>
    <name evidence="3" type="primary">LOC110977624</name>
</gene>
<evidence type="ECO:0000259" key="1">
    <source>
        <dbReference type="PROSITE" id="PS52001"/>
    </source>
</evidence>
<dbReference type="OrthoDB" id="77463at2759"/>
<dbReference type="PANTHER" id="PTHR14710:SF2">
    <property type="entry name" value="GEM-ASSOCIATED PROTEIN 6"/>
    <property type="match status" value="1"/>
</dbReference>
<proteinExistence type="predicted"/>
<keyword evidence="2" id="KW-1185">Reference proteome</keyword>
<dbReference type="PANTHER" id="PTHR14710">
    <property type="entry name" value="GEM-ASSOCIATED PROTEIN 6"/>
    <property type="match status" value="1"/>
</dbReference>
<reference evidence="3" key="1">
    <citation type="submission" date="2025-08" db="UniProtKB">
        <authorList>
            <consortium name="RefSeq"/>
        </authorList>
    </citation>
    <scope>IDENTIFICATION</scope>
</reference>
<dbReference type="Gene3D" id="2.30.30.100">
    <property type="match status" value="1"/>
</dbReference>
<evidence type="ECO:0000313" key="2">
    <source>
        <dbReference type="Proteomes" id="UP000694845"/>
    </source>
</evidence>
<dbReference type="CTD" id="79833"/>
<dbReference type="KEGG" id="aplc:110977624"/>
<dbReference type="OMA" id="LEWEDYV"/>
<evidence type="ECO:0000313" key="3">
    <source>
        <dbReference type="RefSeq" id="XP_022087607.1"/>
    </source>
</evidence>
<dbReference type="GO" id="GO:0005634">
    <property type="term" value="C:nucleus"/>
    <property type="evidence" value="ECO:0007669"/>
    <property type="project" value="InterPro"/>
</dbReference>
<dbReference type="Pfam" id="PF20417">
    <property type="entry name" value="Gemin6_C"/>
    <property type="match status" value="1"/>
</dbReference>
<sequence length="200" mass="21950">MAAPMDGREDRLTCKAKQVFKGTDFVELSPSDWCLLVSKRVEVISTDSKSHTGWIFTVDPVSRSIVLADFPDNQRAMTEVIMGHAIHTVTLVGDPTPQCLDRLNGLLQSGGQSDNLSAEEIAQRKTDLKQWLEKHHIPVALSGENSDLLSIAGALYIEPPYGVQNCVSANEIILARVQALIQAKPELSSPRTCSNENFHV</sequence>
<dbReference type="InterPro" id="IPR047574">
    <property type="entry name" value="AD"/>
</dbReference>
<dbReference type="GO" id="GO:0000245">
    <property type="term" value="P:spliceosomal complex assembly"/>
    <property type="evidence" value="ECO:0007669"/>
    <property type="project" value="InterPro"/>
</dbReference>
<accession>A0A8B7Y4Z3</accession>